<dbReference type="RefSeq" id="WP_190835511.1">
    <property type="nucleotide sequence ID" value="NZ_CAWPPI010000093.1"/>
</dbReference>
<protein>
    <submittedName>
        <fullName evidence="1">Uncharacterized protein</fullName>
    </submittedName>
</protein>
<evidence type="ECO:0000313" key="2">
    <source>
        <dbReference type="Proteomes" id="UP000629098"/>
    </source>
</evidence>
<dbReference type="Proteomes" id="UP000629098">
    <property type="component" value="Unassembled WGS sequence"/>
</dbReference>
<proteinExistence type="predicted"/>
<comment type="caution">
    <text evidence="1">The sequence shown here is derived from an EMBL/GenBank/DDBJ whole genome shotgun (WGS) entry which is preliminary data.</text>
</comment>
<dbReference type="EMBL" id="JACXAE010000093">
    <property type="protein sequence ID" value="MBD2776442.1"/>
    <property type="molecule type" value="Genomic_DNA"/>
</dbReference>
<dbReference type="AlphaFoldDB" id="A0A8J6XNE2"/>
<organism evidence="1 2">
    <name type="scientific">Iningainema tapete BLCC-T55</name>
    <dbReference type="NCBI Taxonomy" id="2748662"/>
    <lineage>
        <taxon>Bacteria</taxon>
        <taxon>Bacillati</taxon>
        <taxon>Cyanobacteriota</taxon>
        <taxon>Cyanophyceae</taxon>
        <taxon>Nostocales</taxon>
        <taxon>Scytonemataceae</taxon>
        <taxon>Iningainema tapete</taxon>
    </lineage>
</organism>
<keyword evidence="2" id="KW-1185">Reference proteome</keyword>
<evidence type="ECO:0000313" key="1">
    <source>
        <dbReference type="EMBL" id="MBD2776442.1"/>
    </source>
</evidence>
<accession>A0A8J6XNE2</accession>
<gene>
    <name evidence="1" type="ORF">ICL16_31390</name>
</gene>
<reference evidence="1" key="1">
    <citation type="submission" date="2020-09" db="EMBL/GenBank/DDBJ databases">
        <title>Iningainema tapete sp. nov. (Scytonemataceae, Cyanobacteria) from greenhouses in central Florida (USA) produces two types of nodularin with biosynthetic potential for microcystin-LR and anabaenopeptins.</title>
        <authorList>
            <person name="Berthold D.E."/>
            <person name="Lefler F.W."/>
            <person name="Huang I.-S."/>
            <person name="Abdulla H."/>
            <person name="Zimba P.V."/>
            <person name="Laughinghouse H.D. IV."/>
        </authorList>
    </citation>
    <scope>NUCLEOTIDE SEQUENCE</scope>
    <source>
        <strain evidence="1">BLCCT55</strain>
    </source>
</reference>
<name>A0A8J6XNE2_9CYAN</name>
<sequence length="156" mass="18016">MNLPKTLPVNYWQLIVGKPFFEQLKVVDWQSIFLRLIRSEEGKKFTLTQNVLAIRRYGLFLFLLQKYPNLKMVPNQEIDAVLHAHMADSHQFQEDCQNLFSVCFTHVPEVGLRGEVERQEWLLAFAHTQTLLEQNFGQGAMGSSVAACCEILLNFT</sequence>